<dbReference type="InterPro" id="IPR008300">
    <property type="entry name" value="PTAC"/>
</dbReference>
<dbReference type="EMBL" id="JAGSOJ010000003">
    <property type="protein sequence ID" value="MCM1991237.1"/>
    <property type="molecule type" value="Genomic_DNA"/>
</dbReference>
<dbReference type="RefSeq" id="WP_250860343.1">
    <property type="nucleotide sequence ID" value="NZ_JAGSOJ010000003.1"/>
</dbReference>
<sequence>MDNINSKVDYIVDEVIKRITKNMTIPVEISGRHVHLSKESVDILFGEGYELTSKRELSQPGQYLCHEKVTLIGPNGSFHNVAVLGPTRSRTQVEISKTDSRLLGVKAPVRESGDIKESASIVISGEKGVLMIQEGVIVAKRHLHITPEDAKRFQVKDKELIGVEIISDRSMILKNVVVRVNENYKTRIHMDYDEGNACSYEKGTVAKIIKYEGNKL</sequence>
<reference evidence="11" key="1">
    <citation type="journal article" date="2021" name="mSystems">
        <title>Bacteria and Archaea Synergistically Convert Glycine Betaine to Biogenic Methane in the Formosa Cold Seep of the South China Sea.</title>
        <authorList>
            <person name="Li L."/>
            <person name="Zhang W."/>
            <person name="Zhang S."/>
            <person name="Song L."/>
            <person name="Sun Q."/>
            <person name="Zhang H."/>
            <person name="Xiang H."/>
            <person name="Dong X."/>
        </authorList>
    </citation>
    <scope>NUCLEOTIDE SEQUENCE</scope>
    <source>
        <strain evidence="11">ZWT</strain>
    </source>
</reference>
<comment type="pathway">
    <text evidence="10">Polyol metabolism; 1,2-propanediol degradation.</text>
</comment>
<protein>
    <recommendedName>
        <fullName evidence="4 10">Phosphate propanoyltransferase</fullName>
        <ecNumber evidence="3 10">2.3.1.222</ecNumber>
    </recommendedName>
</protein>
<evidence type="ECO:0000256" key="9">
    <source>
        <dbReference type="ARBA" id="ARBA00047589"/>
    </source>
</evidence>
<evidence type="ECO:0000256" key="1">
    <source>
        <dbReference type="ARBA" id="ARBA00001947"/>
    </source>
</evidence>
<keyword evidence="5 10" id="KW-0808">Transferase</keyword>
<evidence type="ECO:0000256" key="2">
    <source>
        <dbReference type="ARBA" id="ARBA00007342"/>
    </source>
</evidence>
<proteinExistence type="inferred from homology"/>
<dbReference type="Pfam" id="PF06130">
    <property type="entry name" value="PTAC"/>
    <property type="match status" value="1"/>
</dbReference>
<keyword evidence="6" id="KW-0479">Metal-binding</keyword>
<evidence type="ECO:0000256" key="8">
    <source>
        <dbReference type="ARBA" id="ARBA00023315"/>
    </source>
</evidence>
<organism evidence="11 12">
    <name type="scientific">Oceanirhabdus seepicola</name>
    <dbReference type="NCBI Taxonomy" id="2828781"/>
    <lineage>
        <taxon>Bacteria</taxon>
        <taxon>Bacillati</taxon>
        <taxon>Bacillota</taxon>
        <taxon>Clostridia</taxon>
        <taxon>Eubacteriales</taxon>
        <taxon>Clostridiaceae</taxon>
        <taxon>Oceanirhabdus</taxon>
    </lineage>
</organism>
<dbReference type="GO" id="GO:0046872">
    <property type="term" value="F:metal ion binding"/>
    <property type="evidence" value="ECO:0007669"/>
    <property type="project" value="UniProtKB-KW"/>
</dbReference>
<comment type="catalytic activity">
    <reaction evidence="9 10">
        <text>propanoyl-CoA + phosphate = propanoyl phosphate + CoA</text>
        <dbReference type="Rhea" id="RHEA:28046"/>
        <dbReference type="ChEBI" id="CHEBI:43474"/>
        <dbReference type="ChEBI" id="CHEBI:57287"/>
        <dbReference type="ChEBI" id="CHEBI:57392"/>
        <dbReference type="ChEBI" id="CHEBI:58933"/>
        <dbReference type="EC" id="2.3.1.222"/>
    </reaction>
</comment>
<evidence type="ECO:0000313" key="12">
    <source>
        <dbReference type="Proteomes" id="UP001056429"/>
    </source>
</evidence>
<evidence type="ECO:0000256" key="10">
    <source>
        <dbReference type="PIRNR" id="PIRNR010130"/>
    </source>
</evidence>
<comment type="caution">
    <text evidence="11">The sequence shown here is derived from an EMBL/GenBank/DDBJ whole genome shotgun (WGS) entry which is preliminary data.</text>
</comment>
<dbReference type="AlphaFoldDB" id="A0A9J6P5Z4"/>
<name>A0A9J6P5Z4_9CLOT</name>
<dbReference type="PANTHER" id="PTHR39453">
    <property type="entry name" value="PHOSPHATE PROPANOYLTRANSFERASE"/>
    <property type="match status" value="1"/>
</dbReference>
<dbReference type="NCBIfam" id="NF011652">
    <property type="entry name" value="PRK15070.1"/>
    <property type="match status" value="1"/>
</dbReference>
<dbReference type="PIRSF" id="PIRSF010130">
    <property type="entry name" value="PduL"/>
    <property type="match status" value="1"/>
</dbReference>
<evidence type="ECO:0000313" key="11">
    <source>
        <dbReference type="EMBL" id="MCM1991237.1"/>
    </source>
</evidence>
<evidence type="ECO:0000256" key="4">
    <source>
        <dbReference type="ARBA" id="ARBA00020837"/>
    </source>
</evidence>
<evidence type="ECO:0000256" key="7">
    <source>
        <dbReference type="ARBA" id="ARBA00022833"/>
    </source>
</evidence>
<evidence type="ECO:0000256" key="6">
    <source>
        <dbReference type="ARBA" id="ARBA00022723"/>
    </source>
</evidence>
<comment type="cofactor">
    <cofactor evidence="1">
        <name>Zn(2+)</name>
        <dbReference type="ChEBI" id="CHEBI:29105"/>
    </cofactor>
</comment>
<dbReference type="EC" id="2.3.1.222" evidence="3 10"/>
<dbReference type="GO" id="GO:0016747">
    <property type="term" value="F:acyltransferase activity, transferring groups other than amino-acyl groups"/>
    <property type="evidence" value="ECO:0007669"/>
    <property type="project" value="InterPro"/>
</dbReference>
<keyword evidence="7" id="KW-0862">Zinc</keyword>
<gene>
    <name evidence="11" type="ORF">KDK92_15995</name>
</gene>
<keyword evidence="8 10" id="KW-0012">Acyltransferase</keyword>
<dbReference type="Proteomes" id="UP001056429">
    <property type="component" value="Unassembled WGS sequence"/>
</dbReference>
<evidence type="ECO:0000256" key="5">
    <source>
        <dbReference type="ARBA" id="ARBA00022679"/>
    </source>
</evidence>
<keyword evidence="12" id="KW-1185">Reference proteome</keyword>
<evidence type="ECO:0000256" key="3">
    <source>
        <dbReference type="ARBA" id="ARBA00012206"/>
    </source>
</evidence>
<reference evidence="11" key="2">
    <citation type="submission" date="2021-04" db="EMBL/GenBank/DDBJ databases">
        <authorList>
            <person name="Dong X."/>
        </authorList>
    </citation>
    <scope>NUCLEOTIDE SEQUENCE</scope>
    <source>
        <strain evidence="11">ZWT</strain>
    </source>
</reference>
<comment type="function">
    <text evidence="10">Involved in 1,2-propanediol (1,2-PD) degradation by catalyzing the conversion of propanoyl-CoA to propanoyl-phosphate.</text>
</comment>
<comment type="similarity">
    <text evidence="2 10">Belongs to the PduL family.</text>
</comment>
<accession>A0A9J6P5Z4</accession>
<dbReference type="PANTHER" id="PTHR39453:SF1">
    <property type="entry name" value="PHOSPHATE PROPANOYLTRANSFERASE"/>
    <property type="match status" value="1"/>
</dbReference>